<feature type="region of interest" description="Disordered" evidence="1">
    <location>
        <begin position="579"/>
        <end position="646"/>
    </location>
</feature>
<comment type="caution">
    <text evidence="4">The sequence shown here is derived from an EMBL/GenBank/DDBJ whole genome shotgun (WGS) entry which is preliminary data.</text>
</comment>
<dbReference type="PANTHER" id="PTHR33375:SF7">
    <property type="entry name" value="CHROMOSOME 2-PARTITIONING PROTEIN PARB-RELATED"/>
    <property type="match status" value="1"/>
</dbReference>
<dbReference type="InterPro" id="IPR050336">
    <property type="entry name" value="Chromosome_partition/occlusion"/>
</dbReference>
<evidence type="ECO:0000313" key="5">
    <source>
        <dbReference type="Proteomes" id="UP000886476"/>
    </source>
</evidence>
<evidence type="ECO:0000259" key="2">
    <source>
        <dbReference type="Pfam" id="PF02195"/>
    </source>
</evidence>
<dbReference type="Gene3D" id="1.10.10.2830">
    <property type="match status" value="1"/>
</dbReference>
<name>A0ABX2CPC9_9BRAD</name>
<dbReference type="Pfam" id="PF17762">
    <property type="entry name" value="HTH_ParB"/>
    <property type="match status" value="1"/>
</dbReference>
<dbReference type="SUPFAM" id="SSF109709">
    <property type="entry name" value="KorB DNA-binding domain-like"/>
    <property type="match status" value="1"/>
</dbReference>
<dbReference type="EMBL" id="JABFDN010000029">
    <property type="protein sequence ID" value="NPU69986.1"/>
    <property type="molecule type" value="Genomic_DNA"/>
</dbReference>
<feature type="domain" description="ParB-like N-terminal" evidence="2">
    <location>
        <begin position="21"/>
        <end position="98"/>
    </location>
</feature>
<evidence type="ECO:0000256" key="1">
    <source>
        <dbReference type="SAM" id="MobiDB-lite"/>
    </source>
</evidence>
<gene>
    <name evidence="4" type="ORF">HL667_33695</name>
</gene>
<evidence type="ECO:0000313" key="4">
    <source>
        <dbReference type="EMBL" id="NPU69986.1"/>
    </source>
</evidence>
<dbReference type="InterPro" id="IPR036086">
    <property type="entry name" value="ParB/Sulfiredoxin_sf"/>
</dbReference>
<sequence length="646" mass="69522">MDVQIPLNKLKFGHEDGEGINARVIGRDARLAELAANLHAHGQIENLVVKPMGDGFYSVANGNRRLAAFHLIHGETSSFLVNCTIHEVDETRAFEYSLATAITAEQLHPVDQYEAFARLEAHGKTNEEIARQYGLTEKQVRQALALGRLAPVVRNAWRAATITADAAKAFTLALDHGTQEKLFAKLEAKGDLNPWSVRAALGAGKLDHDVLQLLDFVGAEAYRARGGEVIEDLFGHSHIIQDADLLKAMAREKLTAECEQLRADGWSWAEIMDDLPKGARYWPPTELKQIAYEGDEKQRLDAARKALDDLYQQDDYSDDEEERLGLVIEAIEKAARARSFTAKRKAELGCIVDVENGHLVVSFGIKRPAEAEPARRNVDAGDIGGAAASTSTKPKAPDEPEISQALKQRLGEQLTKAAATALIQDEQLALSVLLAGFCSYDGAGVKVSVNGLGGGGPDEEVLGSDEFPKALRLAMQLKPAERITLLADIAARALNFRDFALDNDDEDSGAIAICNALDPSLINPALRGAFDAKDYFAGVSKALSLKAIEEALGPDLARQQAKGGKAEITAFAIENVPPTGWLPPQLRPKGYDGPPVKKPKLAPIDGGKAAAKPKGKAAPAKPAKAAKPVKRAASAKKAAKKTARKR</sequence>
<feature type="domain" description="ParB/Spo0J HTH" evidence="3">
    <location>
        <begin position="105"/>
        <end position="190"/>
    </location>
</feature>
<dbReference type="InterPro" id="IPR003115">
    <property type="entry name" value="ParB_N"/>
</dbReference>
<dbReference type="Gene3D" id="3.90.1530.30">
    <property type="match status" value="1"/>
</dbReference>
<dbReference type="Proteomes" id="UP000886476">
    <property type="component" value="Unassembled WGS sequence"/>
</dbReference>
<dbReference type="PANTHER" id="PTHR33375">
    <property type="entry name" value="CHROMOSOME-PARTITIONING PROTEIN PARB-RELATED"/>
    <property type="match status" value="1"/>
</dbReference>
<feature type="compositionally biased region" description="Low complexity" evidence="1">
    <location>
        <begin position="608"/>
        <end position="626"/>
    </location>
</feature>
<evidence type="ECO:0000259" key="3">
    <source>
        <dbReference type="Pfam" id="PF17762"/>
    </source>
</evidence>
<reference evidence="4" key="1">
    <citation type="submission" date="2020-05" db="EMBL/GenBank/DDBJ databases">
        <title>Nod-independent and nitrogen-fixing Bradyrhizobium aeschynomene sp. nov. isolated from nodules of Aeschynomene indica.</title>
        <authorList>
            <person name="Zhang Z."/>
        </authorList>
    </citation>
    <scope>NUCLEOTIDE SEQUENCE</scope>
    <source>
        <strain evidence="4">83012</strain>
    </source>
</reference>
<dbReference type="Pfam" id="PF02195">
    <property type="entry name" value="ParB_N"/>
    <property type="match status" value="1"/>
</dbReference>
<feature type="compositionally biased region" description="Basic residues" evidence="1">
    <location>
        <begin position="627"/>
        <end position="646"/>
    </location>
</feature>
<dbReference type="SUPFAM" id="SSF110849">
    <property type="entry name" value="ParB/Sulfiredoxin"/>
    <property type="match status" value="1"/>
</dbReference>
<feature type="region of interest" description="Disordered" evidence="1">
    <location>
        <begin position="371"/>
        <end position="400"/>
    </location>
</feature>
<dbReference type="InterPro" id="IPR041468">
    <property type="entry name" value="HTH_ParB/Spo0J"/>
</dbReference>
<organism evidence="4 5">
    <name type="scientific">Bradyrhizobium aeschynomenes</name>
    <dbReference type="NCBI Taxonomy" id="2734909"/>
    <lineage>
        <taxon>Bacteria</taxon>
        <taxon>Pseudomonadati</taxon>
        <taxon>Pseudomonadota</taxon>
        <taxon>Alphaproteobacteria</taxon>
        <taxon>Hyphomicrobiales</taxon>
        <taxon>Nitrobacteraceae</taxon>
        <taxon>Bradyrhizobium</taxon>
    </lineage>
</organism>
<accession>A0ABX2CPC9</accession>
<proteinExistence type="predicted"/>
<protein>
    <submittedName>
        <fullName evidence="4">ParB N-terminal domain-containing protein</fullName>
    </submittedName>
</protein>
<keyword evidence="5" id="KW-1185">Reference proteome</keyword>